<evidence type="ECO:0000313" key="1">
    <source>
        <dbReference type="EMBL" id="MBB6013465.1"/>
    </source>
</evidence>
<dbReference type="AlphaFoldDB" id="A0A7W9S440"/>
<keyword evidence="2" id="KW-1185">Reference proteome</keyword>
<dbReference type="EMBL" id="JACHEU010000002">
    <property type="protein sequence ID" value="MBB6013465.1"/>
    <property type="molecule type" value="Genomic_DNA"/>
</dbReference>
<reference evidence="1 2" key="1">
    <citation type="submission" date="2020-08" db="EMBL/GenBank/DDBJ databases">
        <title>Genomic Encyclopedia of Type Strains, Phase IV (KMG-IV): sequencing the most valuable type-strain genomes for metagenomic binning, comparative biology and taxonomic classification.</title>
        <authorList>
            <person name="Goeker M."/>
        </authorList>
    </citation>
    <scope>NUCLEOTIDE SEQUENCE [LARGE SCALE GENOMIC DNA]</scope>
    <source>
        <strain evidence="1 2">DSM 11099</strain>
    </source>
</reference>
<evidence type="ECO:0000313" key="2">
    <source>
        <dbReference type="Proteomes" id="UP000533306"/>
    </source>
</evidence>
<dbReference type="RefSeq" id="WP_183831672.1">
    <property type="nucleotide sequence ID" value="NZ_JACHEU010000002.1"/>
</dbReference>
<gene>
    <name evidence="1" type="ORF">HNR59_002854</name>
</gene>
<protein>
    <submittedName>
        <fullName evidence="1">Uncharacterized protein</fullName>
    </submittedName>
</protein>
<dbReference type="Proteomes" id="UP000533306">
    <property type="component" value="Unassembled WGS sequence"/>
</dbReference>
<accession>A0A7W9S440</accession>
<organism evidence="1 2">
    <name type="scientific">Aquamicrobium lusatiense</name>
    <dbReference type="NCBI Taxonomy" id="89772"/>
    <lineage>
        <taxon>Bacteria</taxon>
        <taxon>Pseudomonadati</taxon>
        <taxon>Pseudomonadota</taxon>
        <taxon>Alphaproteobacteria</taxon>
        <taxon>Hyphomicrobiales</taxon>
        <taxon>Phyllobacteriaceae</taxon>
        <taxon>Aquamicrobium</taxon>
    </lineage>
</organism>
<proteinExistence type="predicted"/>
<comment type="caution">
    <text evidence="1">The sequence shown here is derived from an EMBL/GenBank/DDBJ whole genome shotgun (WGS) entry which is preliminary data.</text>
</comment>
<name>A0A7W9S440_9HYPH</name>
<sequence length="127" mass="14040">MPQLHWFTTCGFEGYDPLVLYDVGKEWAGAPGPSPEMMAEYGLPERMATETLAEASAGLFEAFRRTKMVYLAHPEQPVLYAVGGHVDLTTVRAEGVSVERLRNWPDVVGEKNRPELDGKAAAWMEAA</sequence>